<accession>A0A1G4I160</accession>
<dbReference type="PANTHER" id="PTHR31965">
    <property type="entry name" value="TRANSMEMBRANE PROTEIN 42"/>
    <property type="match status" value="1"/>
</dbReference>
<dbReference type="EMBL" id="CZPT02000262">
    <property type="protein sequence ID" value="SCU65280.1"/>
    <property type="molecule type" value="Genomic_DNA"/>
</dbReference>
<evidence type="ECO:0000313" key="2">
    <source>
        <dbReference type="EMBL" id="SCU65280.1"/>
    </source>
</evidence>
<name>A0A1G4I160_TRYEQ</name>
<dbReference type="AlphaFoldDB" id="A0A1G4I160"/>
<organism evidence="2 3">
    <name type="scientific">Trypanosoma equiperdum</name>
    <dbReference type="NCBI Taxonomy" id="5694"/>
    <lineage>
        <taxon>Eukaryota</taxon>
        <taxon>Discoba</taxon>
        <taxon>Euglenozoa</taxon>
        <taxon>Kinetoplastea</taxon>
        <taxon>Metakinetoplastina</taxon>
        <taxon>Trypanosomatida</taxon>
        <taxon>Trypanosomatidae</taxon>
        <taxon>Trypanosoma</taxon>
    </lineage>
</organism>
<evidence type="ECO:0008006" key="4">
    <source>
        <dbReference type="Google" id="ProtNLM"/>
    </source>
</evidence>
<dbReference type="GeneID" id="92378737"/>
<feature type="transmembrane region" description="Helical" evidence="1">
    <location>
        <begin position="16"/>
        <end position="38"/>
    </location>
</feature>
<keyword evidence="1" id="KW-1133">Transmembrane helix</keyword>
<dbReference type="VEuPathDB" id="TriTrypDB:TEOVI_000479700"/>
<protein>
    <recommendedName>
        <fullName evidence="4">EamA-like transporter family</fullName>
    </recommendedName>
</protein>
<comment type="caution">
    <text evidence="2">The sequence shown here is derived from an EMBL/GenBank/DDBJ whole genome shotgun (WGS) entry which is preliminary data.</text>
</comment>
<keyword evidence="1" id="KW-0472">Membrane</keyword>
<dbReference type="InterPro" id="IPR039632">
    <property type="entry name" value="TMEM42"/>
</dbReference>
<reference evidence="2" key="1">
    <citation type="submission" date="2016-09" db="EMBL/GenBank/DDBJ databases">
        <authorList>
            <person name="Hebert L."/>
            <person name="Moumen B."/>
        </authorList>
    </citation>
    <scope>NUCLEOTIDE SEQUENCE [LARGE SCALE GENOMIC DNA]</scope>
    <source>
        <strain evidence="2">OVI</strain>
    </source>
</reference>
<dbReference type="PANTHER" id="PTHR31965:SF1">
    <property type="entry name" value="TRANSMEMBRANE PROTEIN 42"/>
    <property type="match status" value="1"/>
</dbReference>
<evidence type="ECO:0000256" key="1">
    <source>
        <dbReference type="SAM" id="Phobius"/>
    </source>
</evidence>
<proteinExistence type="predicted"/>
<dbReference type="RefSeq" id="XP_067076905.1">
    <property type="nucleotide sequence ID" value="XM_067220804.1"/>
</dbReference>
<dbReference type="InterPro" id="IPR037185">
    <property type="entry name" value="EmrE-like"/>
</dbReference>
<gene>
    <name evidence="2" type="ORF">TEOVI_000479700</name>
</gene>
<dbReference type="SUPFAM" id="SSF103481">
    <property type="entry name" value="Multidrug resistance efflux transporter EmrE"/>
    <property type="match status" value="1"/>
</dbReference>
<sequence length="159" mass="16557">MSKQSRKEGTVGGRQYLLYSLLAGTFGALSAVVGKLAFAHDNSGSATSPSAVVSIFFALVGIDARSNSLAAALVLGLRAVSLAANGYCTAQMWRWYVRALSCGPTPVCQVVNTGANFGVSAILGFFVFHEVVTITWLAGALLVVVGLMLVVSDTDVSHE</sequence>
<dbReference type="Proteomes" id="UP000195570">
    <property type="component" value="Unassembled WGS sequence"/>
</dbReference>
<keyword evidence="3" id="KW-1185">Reference proteome</keyword>
<feature type="transmembrane region" description="Helical" evidence="1">
    <location>
        <begin position="122"/>
        <end position="151"/>
    </location>
</feature>
<keyword evidence="1" id="KW-0812">Transmembrane</keyword>
<evidence type="ECO:0000313" key="3">
    <source>
        <dbReference type="Proteomes" id="UP000195570"/>
    </source>
</evidence>